<evidence type="ECO:0000256" key="1">
    <source>
        <dbReference type="ARBA" id="ARBA00022448"/>
    </source>
</evidence>
<evidence type="ECO:0000256" key="2">
    <source>
        <dbReference type="ARBA" id="ARBA00022982"/>
    </source>
</evidence>
<protein>
    <submittedName>
        <fullName evidence="7">Thioredoxin domain-containing protein</fullName>
    </submittedName>
</protein>
<dbReference type="PROSITE" id="PS51352">
    <property type="entry name" value="THIOREDOXIN_2"/>
    <property type="match status" value="1"/>
</dbReference>
<feature type="non-terminal residue" evidence="7">
    <location>
        <position position="266"/>
    </location>
</feature>
<reference evidence="7" key="2">
    <citation type="journal article" date="2014" name="ISME J.">
        <title>Microbial stratification in low pH oxic and suboxic macroscopic growths along an acid mine drainage.</title>
        <authorList>
            <person name="Mendez-Garcia C."/>
            <person name="Mesa V."/>
            <person name="Sprenger R.R."/>
            <person name="Richter M."/>
            <person name="Diez M.S."/>
            <person name="Solano J."/>
            <person name="Bargiela R."/>
            <person name="Golyshina O.V."/>
            <person name="Manteca A."/>
            <person name="Ramos J.L."/>
            <person name="Gallego J.R."/>
            <person name="Llorente I."/>
            <person name="Martins Dos Santos V.A."/>
            <person name="Jensen O.N."/>
            <person name="Pelaez A.I."/>
            <person name="Sanchez J."/>
            <person name="Ferrer M."/>
        </authorList>
    </citation>
    <scope>NUCLEOTIDE SEQUENCE</scope>
</reference>
<dbReference type="SUPFAM" id="SSF52833">
    <property type="entry name" value="Thioredoxin-like"/>
    <property type="match status" value="1"/>
</dbReference>
<comment type="caution">
    <text evidence="7">The sequence shown here is derived from an EMBL/GenBank/DDBJ whole genome shotgun (WGS) entry which is preliminary data.</text>
</comment>
<gene>
    <name evidence="7" type="ORF">B1B_04938</name>
</gene>
<dbReference type="Gene3D" id="3.40.30.10">
    <property type="entry name" value="Glutaredoxin"/>
    <property type="match status" value="1"/>
</dbReference>
<dbReference type="EMBL" id="AUZY01003108">
    <property type="protein sequence ID" value="EQD70548.1"/>
    <property type="molecule type" value="Genomic_DNA"/>
</dbReference>
<dbReference type="GO" id="GO:0015035">
    <property type="term" value="F:protein-disulfide reductase activity"/>
    <property type="evidence" value="ECO:0007669"/>
    <property type="project" value="TreeGrafter"/>
</dbReference>
<dbReference type="AlphaFoldDB" id="T1BPR1"/>
<dbReference type="CDD" id="cd02947">
    <property type="entry name" value="TRX_family"/>
    <property type="match status" value="1"/>
</dbReference>
<dbReference type="PROSITE" id="PS00194">
    <property type="entry name" value="THIOREDOXIN_1"/>
    <property type="match status" value="1"/>
</dbReference>
<dbReference type="InterPro" id="IPR017937">
    <property type="entry name" value="Thioredoxin_CS"/>
</dbReference>
<evidence type="ECO:0000256" key="4">
    <source>
        <dbReference type="ARBA" id="ARBA00023284"/>
    </source>
</evidence>
<dbReference type="PRINTS" id="PR00421">
    <property type="entry name" value="THIOREDOXIN"/>
</dbReference>
<sequence>MAQSAWIHDISGDNFKPIVIDGSSIQPVLVDFWAPWCAPCRTLGPILDSLIGQYAGRIHLAKVNTDEHPTLAQTYGIQGIPAVKLFHEGRIVEAFVGVQSERFIRNLIDKHLPKPESETVDLALAAAWRGDIREARDTLAPMREQHPDHVHTVLASCLVDILHGESAGARQTFDQLPATALADPLYERRYAPCSTSSPCWSRDSASCRPHWPPGSARVRGRSWRGGERQRSKTGSRHFRKPDPMSGHLSRKPFGRRSRWSETKPAP</sequence>
<evidence type="ECO:0000313" key="7">
    <source>
        <dbReference type="EMBL" id="EQD70548.1"/>
    </source>
</evidence>
<feature type="region of interest" description="Disordered" evidence="5">
    <location>
        <begin position="195"/>
        <end position="266"/>
    </location>
</feature>
<dbReference type="Pfam" id="PF00085">
    <property type="entry name" value="Thioredoxin"/>
    <property type="match status" value="1"/>
</dbReference>
<accession>T1BPR1</accession>
<evidence type="ECO:0000256" key="3">
    <source>
        <dbReference type="ARBA" id="ARBA00023157"/>
    </source>
</evidence>
<keyword evidence="4" id="KW-0676">Redox-active center</keyword>
<dbReference type="InterPro" id="IPR036249">
    <property type="entry name" value="Thioredoxin-like_sf"/>
</dbReference>
<evidence type="ECO:0000256" key="5">
    <source>
        <dbReference type="SAM" id="MobiDB-lite"/>
    </source>
</evidence>
<keyword evidence="2" id="KW-0249">Electron transport</keyword>
<name>T1BPR1_9ZZZZ</name>
<dbReference type="InterPro" id="IPR013766">
    <property type="entry name" value="Thioredoxin_domain"/>
</dbReference>
<reference evidence="7" key="1">
    <citation type="submission" date="2013-08" db="EMBL/GenBank/DDBJ databases">
        <authorList>
            <person name="Mendez C."/>
            <person name="Richter M."/>
            <person name="Ferrer M."/>
            <person name="Sanchez J."/>
        </authorList>
    </citation>
    <scope>NUCLEOTIDE SEQUENCE</scope>
</reference>
<dbReference type="PANTHER" id="PTHR45663">
    <property type="entry name" value="GEO12009P1"/>
    <property type="match status" value="1"/>
</dbReference>
<organism evidence="7">
    <name type="scientific">mine drainage metagenome</name>
    <dbReference type="NCBI Taxonomy" id="410659"/>
    <lineage>
        <taxon>unclassified sequences</taxon>
        <taxon>metagenomes</taxon>
        <taxon>ecological metagenomes</taxon>
    </lineage>
</organism>
<feature type="domain" description="Thioredoxin" evidence="6">
    <location>
        <begin position="1"/>
        <end position="113"/>
    </location>
</feature>
<evidence type="ECO:0000259" key="6">
    <source>
        <dbReference type="PROSITE" id="PS51352"/>
    </source>
</evidence>
<dbReference type="FunFam" id="3.40.30.10:FF:000001">
    <property type="entry name" value="Thioredoxin"/>
    <property type="match status" value="1"/>
</dbReference>
<dbReference type="PANTHER" id="PTHR45663:SF11">
    <property type="entry name" value="GEO12009P1"/>
    <property type="match status" value="1"/>
</dbReference>
<keyword evidence="1" id="KW-0813">Transport</keyword>
<feature type="compositionally biased region" description="Basic residues" evidence="5">
    <location>
        <begin position="248"/>
        <end position="257"/>
    </location>
</feature>
<keyword evidence="3" id="KW-1015">Disulfide bond</keyword>
<proteinExistence type="predicted"/>
<dbReference type="GO" id="GO:0005737">
    <property type="term" value="C:cytoplasm"/>
    <property type="evidence" value="ECO:0007669"/>
    <property type="project" value="TreeGrafter"/>
</dbReference>